<organism evidence="5 6">
    <name type="scientific">Flavobacterium rhizosphaerae</name>
    <dbReference type="NCBI Taxonomy" id="3163298"/>
    <lineage>
        <taxon>Bacteria</taxon>
        <taxon>Pseudomonadati</taxon>
        <taxon>Bacteroidota</taxon>
        <taxon>Flavobacteriia</taxon>
        <taxon>Flavobacteriales</taxon>
        <taxon>Flavobacteriaceae</taxon>
        <taxon>Flavobacterium</taxon>
    </lineage>
</organism>
<sequence length="335" mass="38103">MNKSFKILSIDGGGIKGLYSATILKKIEEQLIKDTNDDKVRIVDYFDLICGTSTGGLIALALSAGIPTSEICDFYNNHGPKIFWWSRFLPVLKQTLFWGKYSDRKLRKALEAILKTNKIGDSKCLLCIPTFDLTHGTYEIFKYDHREGNLSRDNDLLMVDVALATSAAPTYFPIAEIKLHESRQYIDGGVWANNPSLVGYTEATWHFVGKDKLYSDIQLLSISSMNVSEKREPLSRRRRSFIGWKSRLFSTSLTGQSEFAHIFLTSLSKSTSNLKYLRIDGEIKDATHSKLIQLDKANKKSLLLLRQYGNDKYHALKADLKPFFENKKTYKTKNS</sequence>
<keyword evidence="3" id="KW-0442">Lipid degradation</keyword>
<reference evidence="5 6" key="1">
    <citation type="submission" date="2024-06" db="EMBL/GenBank/DDBJ databases">
        <authorList>
            <person name="Kaempfer P."/>
            <person name="Viver T."/>
        </authorList>
    </citation>
    <scope>NUCLEOTIDE SEQUENCE [LARGE SCALE GENOMIC DNA]</scope>
    <source>
        <strain evidence="5 6">ST-119</strain>
    </source>
</reference>
<dbReference type="Gene3D" id="3.40.1090.10">
    <property type="entry name" value="Cytosolic phospholipase A2 catalytic domain"/>
    <property type="match status" value="1"/>
</dbReference>
<keyword evidence="2 3" id="KW-0443">Lipid metabolism</keyword>
<evidence type="ECO:0000313" key="5">
    <source>
        <dbReference type="EMBL" id="MFL9845180.1"/>
    </source>
</evidence>
<dbReference type="PROSITE" id="PS51635">
    <property type="entry name" value="PNPLA"/>
    <property type="match status" value="1"/>
</dbReference>
<protein>
    <submittedName>
        <fullName evidence="5">CBASS cGAMP-activated phospholipase</fullName>
    </submittedName>
</protein>
<dbReference type="SUPFAM" id="SSF52151">
    <property type="entry name" value="FabD/lysophospholipase-like"/>
    <property type="match status" value="1"/>
</dbReference>
<evidence type="ECO:0000256" key="3">
    <source>
        <dbReference type="PROSITE-ProRule" id="PRU01161"/>
    </source>
</evidence>
<keyword evidence="3" id="KW-0378">Hydrolase</keyword>
<feature type="domain" description="PNPLA" evidence="4">
    <location>
        <begin position="8"/>
        <end position="200"/>
    </location>
</feature>
<feature type="short sequence motif" description="GXGXXG" evidence="3">
    <location>
        <begin position="12"/>
        <end position="17"/>
    </location>
</feature>
<feature type="active site" description="Proton acceptor" evidence="3">
    <location>
        <position position="187"/>
    </location>
</feature>
<evidence type="ECO:0000256" key="2">
    <source>
        <dbReference type="ARBA" id="ARBA00023098"/>
    </source>
</evidence>
<dbReference type="Proteomes" id="UP001629156">
    <property type="component" value="Unassembled WGS sequence"/>
</dbReference>
<feature type="short sequence motif" description="DGA/G" evidence="3">
    <location>
        <begin position="187"/>
        <end position="189"/>
    </location>
</feature>
<dbReference type="EMBL" id="JBELPZ010000013">
    <property type="protein sequence ID" value="MFL9845180.1"/>
    <property type="molecule type" value="Genomic_DNA"/>
</dbReference>
<accession>A0ABW8Z153</accession>
<comment type="similarity">
    <text evidence="1">Belongs to the patatin family.</text>
</comment>
<dbReference type="InterPro" id="IPR002641">
    <property type="entry name" value="PNPLA_dom"/>
</dbReference>
<keyword evidence="6" id="KW-1185">Reference proteome</keyword>
<evidence type="ECO:0000256" key="1">
    <source>
        <dbReference type="ARBA" id="ARBA00010240"/>
    </source>
</evidence>
<dbReference type="PANTHER" id="PTHR32176:SF92">
    <property type="entry name" value="XYLOSE ISOMERASE"/>
    <property type="match status" value="1"/>
</dbReference>
<evidence type="ECO:0000259" key="4">
    <source>
        <dbReference type="PROSITE" id="PS51635"/>
    </source>
</evidence>
<evidence type="ECO:0000313" key="6">
    <source>
        <dbReference type="Proteomes" id="UP001629156"/>
    </source>
</evidence>
<feature type="short sequence motif" description="GXSXG" evidence="3">
    <location>
        <begin position="51"/>
        <end position="55"/>
    </location>
</feature>
<feature type="active site" description="Nucleophile" evidence="3">
    <location>
        <position position="53"/>
    </location>
</feature>
<gene>
    <name evidence="5" type="ORF">ABS766_12195</name>
</gene>
<dbReference type="RefSeq" id="WP_408085450.1">
    <property type="nucleotide sequence ID" value="NZ_JBELPZ010000013.1"/>
</dbReference>
<dbReference type="CDD" id="cd07199">
    <property type="entry name" value="Pat17_PNPLA8_PNPLA9_like"/>
    <property type="match status" value="1"/>
</dbReference>
<name>A0ABW8Z153_9FLAO</name>
<dbReference type="Pfam" id="PF01734">
    <property type="entry name" value="Patatin"/>
    <property type="match status" value="1"/>
</dbReference>
<proteinExistence type="inferred from homology"/>
<dbReference type="InterPro" id="IPR016035">
    <property type="entry name" value="Acyl_Trfase/lysoPLipase"/>
</dbReference>
<dbReference type="PANTHER" id="PTHR32176">
    <property type="entry name" value="XYLOSE ISOMERASE"/>
    <property type="match status" value="1"/>
</dbReference>
<dbReference type="NCBIfam" id="NF041079">
    <property type="entry name" value="CBASS_lipase"/>
    <property type="match status" value="1"/>
</dbReference>
<comment type="caution">
    <text evidence="5">The sequence shown here is derived from an EMBL/GenBank/DDBJ whole genome shotgun (WGS) entry which is preliminary data.</text>
</comment>